<name>L1JTZ1_GUITC</name>
<dbReference type="CDD" id="cd22748">
    <property type="entry name" value="OTU_OTUD6-like"/>
    <property type="match status" value="1"/>
</dbReference>
<feature type="domain" description="OTU" evidence="2">
    <location>
        <begin position="44"/>
        <end position="185"/>
    </location>
</feature>
<dbReference type="SUPFAM" id="SSF54001">
    <property type="entry name" value="Cysteine proteinases"/>
    <property type="match status" value="1"/>
</dbReference>
<accession>L1JTZ1</accession>
<feature type="non-terminal residue" evidence="3">
    <location>
        <position position="185"/>
    </location>
</feature>
<dbReference type="RefSeq" id="XP_005838744.1">
    <property type="nucleotide sequence ID" value="XM_005838687.1"/>
</dbReference>
<dbReference type="PANTHER" id="PTHR12419:SF10">
    <property type="entry name" value="DEUBIQUITINASE OTUD6B"/>
    <property type="match status" value="1"/>
</dbReference>
<protein>
    <recommendedName>
        <fullName evidence="2">OTU domain-containing protein</fullName>
    </recommendedName>
</protein>
<dbReference type="InterPro" id="IPR050704">
    <property type="entry name" value="Peptidase_C85-like"/>
</dbReference>
<dbReference type="GO" id="GO:0004843">
    <property type="term" value="F:cysteine-type deubiquitinase activity"/>
    <property type="evidence" value="ECO:0007669"/>
    <property type="project" value="TreeGrafter"/>
</dbReference>
<dbReference type="PROSITE" id="PS50802">
    <property type="entry name" value="OTU"/>
    <property type="match status" value="1"/>
</dbReference>
<dbReference type="eggNOG" id="KOG2606">
    <property type="taxonomic scope" value="Eukaryota"/>
</dbReference>
<dbReference type="InterPro" id="IPR003323">
    <property type="entry name" value="OTU_dom"/>
</dbReference>
<reference evidence="4" key="3">
    <citation type="submission" date="2015-06" db="UniProtKB">
        <authorList>
            <consortium name="EnsemblProtists"/>
        </authorList>
    </citation>
    <scope>IDENTIFICATION</scope>
</reference>
<dbReference type="Proteomes" id="UP000011087">
    <property type="component" value="Unassembled WGS sequence"/>
</dbReference>
<feature type="region of interest" description="Disordered" evidence="1">
    <location>
        <begin position="1"/>
        <end position="31"/>
    </location>
</feature>
<sequence>KSSKKRKAEGEQAGPKVVKVRKKTRKNREMESRILSKQLAEQGLRLVEIPADGHCLFSAISDQLKRTGYPTEHTHKSLRRLAAEYMLEHEDHFRHFLSLEKNASANAFQAYCRRIEKTNAWGGQHELIALCHVLKRDILVLRHDMSQQQFPDPETHPQYGGPPLRLSYHMHEYSGGEHYNSVVSL</sequence>
<evidence type="ECO:0000313" key="4">
    <source>
        <dbReference type="EnsemblProtists" id="EKX51764"/>
    </source>
</evidence>
<dbReference type="GO" id="GO:0016579">
    <property type="term" value="P:protein deubiquitination"/>
    <property type="evidence" value="ECO:0007669"/>
    <property type="project" value="TreeGrafter"/>
</dbReference>
<evidence type="ECO:0000256" key="1">
    <source>
        <dbReference type="SAM" id="MobiDB-lite"/>
    </source>
</evidence>
<dbReference type="PaxDb" id="55529-EKX51764"/>
<dbReference type="HOGENOM" id="CLU_034963_1_1_1"/>
<keyword evidence="5" id="KW-1185">Reference proteome</keyword>
<gene>
    <name evidence="3" type="ORF">GUITHDRAFT_44616</name>
</gene>
<proteinExistence type="predicted"/>
<dbReference type="OrthoDB" id="415023at2759"/>
<dbReference type="EnsemblProtists" id="EKX51764">
    <property type="protein sequence ID" value="EKX51764"/>
    <property type="gene ID" value="GUITHDRAFT_44616"/>
</dbReference>
<feature type="non-terminal residue" evidence="3">
    <location>
        <position position="1"/>
    </location>
</feature>
<reference evidence="3 5" key="1">
    <citation type="journal article" date="2012" name="Nature">
        <title>Algal genomes reveal evolutionary mosaicism and the fate of nucleomorphs.</title>
        <authorList>
            <consortium name="DOE Joint Genome Institute"/>
            <person name="Curtis B.A."/>
            <person name="Tanifuji G."/>
            <person name="Burki F."/>
            <person name="Gruber A."/>
            <person name="Irimia M."/>
            <person name="Maruyama S."/>
            <person name="Arias M.C."/>
            <person name="Ball S.G."/>
            <person name="Gile G.H."/>
            <person name="Hirakawa Y."/>
            <person name="Hopkins J.F."/>
            <person name="Kuo A."/>
            <person name="Rensing S.A."/>
            <person name="Schmutz J."/>
            <person name="Symeonidi A."/>
            <person name="Elias M."/>
            <person name="Eveleigh R.J."/>
            <person name="Herman E.K."/>
            <person name="Klute M.J."/>
            <person name="Nakayama T."/>
            <person name="Obornik M."/>
            <person name="Reyes-Prieto A."/>
            <person name="Armbrust E.V."/>
            <person name="Aves S.J."/>
            <person name="Beiko R.G."/>
            <person name="Coutinho P."/>
            <person name="Dacks J.B."/>
            <person name="Durnford D.G."/>
            <person name="Fast N.M."/>
            <person name="Green B.R."/>
            <person name="Grisdale C.J."/>
            <person name="Hempel F."/>
            <person name="Henrissat B."/>
            <person name="Hoppner M.P."/>
            <person name="Ishida K."/>
            <person name="Kim E."/>
            <person name="Koreny L."/>
            <person name="Kroth P.G."/>
            <person name="Liu Y."/>
            <person name="Malik S.B."/>
            <person name="Maier U.G."/>
            <person name="McRose D."/>
            <person name="Mock T."/>
            <person name="Neilson J.A."/>
            <person name="Onodera N.T."/>
            <person name="Poole A.M."/>
            <person name="Pritham E.J."/>
            <person name="Richards T.A."/>
            <person name="Rocap G."/>
            <person name="Roy S.W."/>
            <person name="Sarai C."/>
            <person name="Schaack S."/>
            <person name="Shirato S."/>
            <person name="Slamovits C.H."/>
            <person name="Spencer D.F."/>
            <person name="Suzuki S."/>
            <person name="Worden A.Z."/>
            <person name="Zauner S."/>
            <person name="Barry K."/>
            <person name="Bell C."/>
            <person name="Bharti A.K."/>
            <person name="Crow J.A."/>
            <person name="Grimwood J."/>
            <person name="Kramer R."/>
            <person name="Lindquist E."/>
            <person name="Lucas S."/>
            <person name="Salamov A."/>
            <person name="McFadden G.I."/>
            <person name="Lane C.E."/>
            <person name="Keeling P.J."/>
            <person name="Gray M.W."/>
            <person name="Grigoriev I.V."/>
            <person name="Archibald J.M."/>
        </authorList>
    </citation>
    <scope>NUCLEOTIDE SEQUENCE</scope>
    <source>
        <strain evidence="3 5">CCMP2712</strain>
    </source>
</reference>
<dbReference type="GeneID" id="17308549"/>
<dbReference type="Gene3D" id="3.90.70.80">
    <property type="match status" value="1"/>
</dbReference>
<evidence type="ECO:0000259" key="2">
    <source>
        <dbReference type="PROSITE" id="PS50802"/>
    </source>
</evidence>
<dbReference type="Pfam" id="PF02338">
    <property type="entry name" value="OTU"/>
    <property type="match status" value="1"/>
</dbReference>
<dbReference type="KEGG" id="gtt:GUITHDRAFT_44616"/>
<evidence type="ECO:0000313" key="3">
    <source>
        <dbReference type="EMBL" id="EKX51764.1"/>
    </source>
</evidence>
<evidence type="ECO:0000313" key="5">
    <source>
        <dbReference type="Proteomes" id="UP000011087"/>
    </source>
</evidence>
<reference evidence="5" key="2">
    <citation type="submission" date="2012-11" db="EMBL/GenBank/DDBJ databases">
        <authorList>
            <person name="Kuo A."/>
            <person name="Curtis B.A."/>
            <person name="Tanifuji G."/>
            <person name="Burki F."/>
            <person name="Gruber A."/>
            <person name="Irimia M."/>
            <person name="Maruyama S."/>
            <person name="Arias M.C."/>
            <person name="Ball S.G."/>
            <person name="Gile G.H."/>
            <person name="Hirakawa Y."/>
            <person name="Hopkins J.F."/>
            <person name="Rensing S.A."/>
            <person name="Schmutz J."/>
            <person name="Symeonidi A."/>
            <person name="Elias M."/>
            <person name="Eveleigh R.J."/>
            <person name="Herman E.K."/>
            <person name="Klute M.J."/>
            <person name="Nakayama T."/>
            <person name="Obornik M."/>
            <person name="Reyes-Prieto A."/>
            <person name="Armbrust E.V."/>
            <person name="Aves S.J."/>
            <person name="Beiko R.G."/>
            <person name="Coutinho P."/>
            <person name="Dacks J.B."/>
            <person name="Durnford D.G."/>
            <person name="Fast N.M."/>
            <person name="Green B.R."/>
            <person name="Grisdale C."/>
            <person name="Hempe F."/>
            <person name="Henrissat B."/>
            <person name="Hoppner M.P."/>
            <person name="Ishida K.-I."/>
            <person name="Kim E."/>
            <person name="Koreny L."/>
            <person name="Kroth P.G."/>
            <person name="Liu Y."/>
            <person name="Malik S.-B."/>
            <person name="Maier U.G."/>
            <person name="McRose D."/>
            <person name="Mock T."/>
            <person name="Neilson J.A."/>
            <person name="Onodera N.T."/>
            <person name="Poole A.M."/>
            <person name="Pritham E.J."/>
            <person name="Richards T.A."/>
            <person name="Rocap G."/>
            <person name="Roy S.W."/>
            <person name="Sarai C."/>
            <person name="Schaack S."/>
            <person name="Shirato S."/>
            <person name="Slamovits C.H."/>
            <person name="Spencer D.F."/>
            <person name="Suzuki S."/>
            <person name="Worden A.Z."/>
            <person name="Zauner S."/>
            <person name="Barry K."/>
            <person name="Bell C."/>
            <person name="Bharti A.K."/>
            <person name="Crow J.A."/>
            <person name="Grimwood J."/>
            <person name="Kramer R."/>
            <person name="Lindquist E."/>
            <person name="Lucas S."/>
            <person name="Salamov A."/>
            <person name="McFadden G.I."/>
            <person name="Lane C.E."/>
            <person name="Keeling P.J."/>
            <person name="Gray M.W."/>
            <person name="Grigoriev I.V."/>
            <person name="Archibald J.M."/>
        </authorList>
    </citation>
    <scope>NUCLEOTIDE SEQUENCE</scope>
    <source>
        <strain evidence="5">CCMP2712</strain>
    </source>
</reference>
<dbReference type="EMBL" id="JH992974">
    <property type="protein sequence ID" value="EKX51764.1"/>
    <property type="molecule type" value="Genomic_DNA"/>
</dbReference>
<dbReference type="AlphaFoldDB" id="L1JTZ1"/>
<organism evidence="3">
    <name type="scientific">Guillardia theta (strain CCMP2712)</name>
    <name type="common">Cryptophyte</name>
    <dbReference type="NCBI Taxonomy" id="905079"/>
    <lineage>
        <taxon>Eukaryota</taxon>
        <taxon>Cryptophyceae</taxon>
        <taxon>Pyrenomonadales</taxon>
        <taxon>Geminigeraceae</taxon>
        <taxon>Guillardia</taxon>
    </lineage>
</organism>
<dbReference type="OMA" id="FANGPHY"/>
<dbReference type="PANTHER" id="PTHR12419">
    <property type="entry name" value="OTU DOMAIN CONTAINING PROTEIN"/>
    <property type="match status" value="1"/>
</dbReference>
<dbReference type="InterPro" id="IPR038765">
    <property type="entry name" value="Papain-like_cys_pep_sf"/>
</dbReference>
<dbReference type="STRING" id="905079.L1JTZ1"/>